<feature type="signal peptide" evidence="1">
    <location>
        <begin position="1"/>
        <end position="26"/>
    </location>
</feature>
<protein>
    <submittedName>
        <fullName evidence="2">Uncharacterized protein</fullName>
    </submittedName>
</protein>
<organism evidence="2">
    <name type="scientific">Glycine soja</name>
    <name type="common">Wild soybean</name>
    <dbReference type="NCBI Taxonomy" id="3848"/>
    <lineage>
        <taxon>Eukaryota</taxon>
        <taxon>Viridiplantae</taxon>
        <taxon>Streptophyta</taxon>
        <taxon>Embryophyta</taxon>
        <taxon>Tracheophyta</taxon>
        <taxon>Spermatophyta</taxon>
        <taxon>Magnoliopsida</taxon>
        <taxon>eudicotyledons</taxon>
        <taxon>Gunneridae</taxon>
        <taxon>Pentapetalae</taxon>
        <taxon>rosids</taxon>
        <taxon>fabids</taxon>
        <taxon>Fabales</taxon>
        <taxon>Fabaceae</taxon>
        <taxon>Papilionoideae</taxon>
        <taxon>50 kb inversion clade</taxon>
        <taxon>NPAAA clade</taxon>
        <taxon>indigoferoid/millettioid clade</taxon>
        <taxon>Phaseoleae</taxon>
        <taxon>Glycine</taxon>
        <taxon>Glycine subgen. Soja</taxon>
    </lineage>
</organism>
<keyword evidence="1" id="KW-0732">Signal</keyword>
<evidence type="ECO:0000313" key="2">
    <source>
        <dbReference type="EMBL" id="KHN25164.1"/>
    </source>
</evidence>
<reference evidence="2" key="1">
    <citation type="submission" date="2014-07" db="EMBL/GenBank/DDBJ databases">
        <title>Identification of a novel salt tolerance gene in wild soybean by whole-genome sequencing.</title>
        <authorList>
            <person name="Lam H.-M."/>
            <person name="Qi X."/>
            <person name="Li M.-W."/>
            <person name="Liu X."/>
            <person name="Xie M."/>
            <person name="Ni M."/>
            <person name="Xu X."/>
        </authorList>
    </citation>
    <scope>NUCLEOTIDE SEQUENCE [LARGE SCALE GENOMIC DNA]</scope>
    <source>
        <tissue evidence="2">Root</tissue>
    </source>
</reference>
<sequence length="63" mass="6971">MMVQIIKLLALTLIWWSSINVEYAAAATRDTHVINTGCSPINATNPGSFFANVNETFSAERRN</sequence>
<evidence type="ECO:0000256" key="1">
    <source>
        <dbReference type="SAM" id="SignalP"/>
    </source>
</evidence>
<dbReference type="AlphaFoldDB" id="A0A0B2QYT6"/>
<dbReference type="Proteomes" id="UP000053555">
    <property type="component" value="Unassembled WGS sequence"/>
</dbReference>
<dbReference type="EMBL" id="KN654523">
    <property type="protein sequence ID" value="KHN25164.1"/>
    <property type="molecule type" value="Genomic_DNA"/>
</dbReference>
<gene>
    <name evidence="2" type="ORF">glysoja_046643</name>
</gene>
<feature type="chain" id="PRO_5002073899" evidence="1">
    <location>
        <begin position="27"/>
        <end position="63"/>
    </location>
</feature>
<proteinExistence type="predicted"/>
<accession>A0A0B2QYT6</accession>
<name>A0A0B2QYT6_GLYSO</name>